<gene>
    <name evidence="1" type="ORF">MKZ38_002212</name>
</gene>
<dbReference type="EMBL" id="JAKWBI020001657">
    <property type="protein sequence ID" value="KAJ2890246.1"/>
    <property type="molecule type" value="Genomic_DNA"/>
</dbReference>
<proteinExistence type="predicted"/>
<accession>A0AAD5RF61</accession>
<dbReference type="AlphaFoldDB" id="A0AAD5RF61"/>
<protein>
    <submittedName>
        <fullName evidence="1">Uncharacterized protein</fullName>
    </submittedName>
</protein>
<evidence type="ECO:0000313" key="2">
    <source>
        <dbReference type="Proteomes" id="UP001201980"/>
    </source>
</evidence>
<evidence type="ECO:0000313" key="1">
    <source>
        <dbReference type="EMBL" id="KAJ2890246.1"/>
    </source>
</evidence>
<organism evidence="1 2">
    <name type="scientific">Zalerion maritima</name>
    <dbReference type="NCBI Taxonomy" id="339359"/>
    <lineage>
        <taxon>Eukaryota</taxon>
        <taxon>Fungi</taxon>
        <taxon>Dikarya</taxon>
        <taxon>Ascomycota</taxon>
        <taxon>Pezizomycotina</taxon>
        <taxon>Sordariomycetes</taxon>
        <taxon>Lulworthiomycetidae</taxon>
        <taxon>Lulworthiales</taxon>
        <taxon>Lulworthiaceae</taxon>
        <taxon>Zalerion</taxon>
    </lineage>
</organism>
<name>A0AAD5RF61_9PEZI</name>
<reference evidence="1" key="1">
    <citation type="submission" date="2022-07" db="EMBL/GenBank/DDBJ databases">
        <title>Draft genome sequence of Zalerion maritima ATCC 34329, a (micro)plastics degrading marine fungus.</title>
        <authorList>
            <person name="Paco A."/>
            <person name="Goncalves M.F.M."/>
            <person name="Rocha-Santos T.A.P."/>
            <person name="Alves A."/>
        </authorList>
    </citation>
    <scope>NUCLEOTIDE SEQUENCE</scope>
    <source>
        <strain evidence="1">ATCC 34329</strain>
    </source>
</reference>
<dbReference type="Proteomes" id="UP001201980">
    <property type="component" value="Unassembled WGS sequence"/>
</dbReference>
<sequence length="139" mass="15805">MYGLWLHHDKNDPEFQPVVAAINPQCQAPRKSAKKMAPMCSLHPTKQAKTRGRSGFDKEHADEAFPVPWSAWMPGKNCCVSVERHVFQIKSDFTGAVGLHRGLELLAKNFRGFDYKIPPCLFSSMAWLANAYFNHHFEC</sequence>
<keyword evidence="2" id="KW-1185">Reference proteome</keyword>
<comment type="caution">
    <text evidence="1">The sequence shown here is derived from an EMBL/GenBank/DDBJ whole genome shotgun (WGS) entry which is preliminary data.</text>
</comment>